<dbReference type="EMBL" id="NAFI01000160">
    <property type="protein sequence ID" value="OSJ14235.1"/>
    <property type="molecule type" value="Genomic_DNA"/>
</dbReference>
<dbReference type="AlphaFoldDB" id="A0A1X3FVT8"/>
<reference evidence="3 4" key="1">
    <citation type="submission" date="2017-03" db="EMBL/GenBank/DDBJ databases">
        <title>Whole genome sequences of fourteen strains of Bradyrhizobium canariense and one strain of Bradyrhizobium japonicum isolated from Lupinus (Papilionoideae: Genisteae) species in Algeria.</title>
        <authorList>
            <person name="Crovadore J."/>
            <person name="Chekireb D."/>
            <person name="Brachmann A."/>
            <person name="Chablais R."/>
            <person name="Cochard B."/>
            <person name="Lefort F."/>
        </authorList>
    </citation>
    <scope>NUCLEOTIDE SEQUENCE [LARGE SCALE GENOMIC DNA]</scope>
    <source>
        <strain evidence="1 3">UBMA195</strain>
        <strain evidence="2 4">UBMAN05</strain>
    </source>
</reference>
<evidence type="ECO:0000313" key="1">
    <source>
        <dbReference type="EMBL" id="OSJ14235.1"/>
    </source>
</evidence>
<dbReference type="InterPro" id="IPR010486">
    <property type="entry name" value="HNS-dep_expression_A/B"/>
</dbReference>
<dbReference type="EMBL" id="NAFK01000149">
    <property type="protein sequence ID" value="OSJ31300.1"/>
    <property type="molecule type" value="Genomic_DNA"/>
</dbReference>
<organism evidence="1 3">
    <name type="scientific">Bradyrhizobium canariense</name>
    <dbReference type="NCBI Taxonomy" id="255045"/>
    <lineage>
        <taxon>Bacteria</taxon>
        <taxon>Pseudomonadati</taxon>
        <taxon>Pseudomonadota</taxon>
        <taxon>Alphaproteobacteria</taxon>
        <taxon>Hyphomicrobiales</taxon>
        <taxon>Nitrobacteraceae</taxon>
        <taxon>Bradyrhizobium</taxon>
    </lineage>
</organism>
<dbReference type="Proteomes" id="UP000193553">
    <property type="component" value="Unassembled WGS sequence"/>
</dbReference>
<accession>A0A1X3FVT8</accession>
<sequence length="125" mass="14178">MQRAPLIWIKHAAPDRRHRADIHRKEHMVQTRAIVLGAFAALLLAVPAKAQVLVDVSKISCDQYITQRITHMQTVNVWLAGFYAGRRNNPVVDTQALNKNGNKLSRFCESHREMPLLEAVEADTK</sequence>
<evidence type="ECO:0000313" key="2">
    <source>
        <dbReference type="EMBL" id="OSJ31300.1"/>
    </source>
</evidence>
<evidence type="ECO:0000313" key="3">
    <source>
        <dbReference type="Proteomes" id="UP000193553"/>
    </source>
</evidence>
<name>A0A1X3FVT8_9BRAD</name>
<gene>
    <name evidence="2" type="ORF">BST63_10290</name>
    <name evidence="1" type="ORF">BSZ18_10120</name>
</gene>
<keyword evidence="4" id="KW-1185">Reference proteome</keyword>
<protein>
    <recommendedName>
        <fullName evidence="5">HdeA/HdeB family protein</fullName>
    </recommendedName>
</protein>
<dbReference type="Proteomes" id="UP000193884">
    <property type="component" value="Unassembled WGS sequence"/>
</dbReference>
<comment type="caution">
    <text evidence="1">The sequence shown here is derived from an EMBL/GenBank/DDBJ whole genome shotgun (WGS) entry which is preliminary data.</text>
</comment>
<proteinExistence type="predicted"/>
<dbReference type="OrthoDB" id="8254155at2"/>
<dbReference type="Pfam" id="PF06411">
    <property type="entry name" value="HdeA"/>
    <property type="match status" value="1"/>
</dbReference>
<evidence type="ECO:0000313" key="4">
    <source>
        <dbReference type="Proteomes" id="UP000193884"/>
    </source>
</evidence>
<evidence type="ECO:0008006" key="5">
    <source>
        <dbReference type="Google" id="ProtNLM"/>
    </source>
</evidence>